<reference evidence="2 3" key="1">
    <citation type="journal article" date="2018" name="Mycol. Prog.">
        <title>Coniella lustricola, a new species from submerged detritus.</title>
        <authorList>
            <person name="Raudabaugh D.B."/>
            <person name="Iturriaga T."/>
            <person name="Carver A."/>
            <person name="Mondo S."/>
            <person name="Pangilinan J."/>
            <person name="Lipzen A."/>
            <person name="He G."/>
            <person name="Amirebrahimi M."/>
            <person name="Grigoriev I.V."/>
            <person name="Miller A.N."/>
        </authorList>
    </citation>
    <scope>NUCLEOTIDE SEQUENCE [LARGE SCALE GENOMIC DNA]</scope>
    <source>
        <strain evidence="2 3">B22-T-1</strain>
    </source>
</reference>
<dbReference type="EMBL" id="KZ678383">
    <property type="protein sequence ID" value="PSS00546.1"/>
    <property type="molecule type" value="Genomic_DNA"/>
</dbReference>
<feature type="compositionally biased region" description="Basic residues" evidence="1">
    <location>
        <begin position="162"/>
        <end position="180"/>
    </location>
</feature>
<accession>A0A2T3AJ19</accession>
<evidence type="ECO:0000313" key="3">
    <source>
        <dbReference type="Proteomes" id="UP000241462"/>
    </source>
</evidence>
<organism evidence="2 3">
    <name type="scientific">Coniella lustricola</name>
    <dbReference type="NCBI Taxonomy" id="2025994"/>
    <lineage>
        <taxon>Eukaryota</taxon>
        <taxon>Fungi</taxon>
        <taxon>Dikarya</taxon>
        <taxon>Ascomycota</taxon>
        <taxon>Pezizomycotina</taxon>
        <taxon>Sordariomycetes</taxon>
        <taxon>Sordariomycetidae</taxon>
        <taxon>Diaporthales</taxon>
        <taxon>Schizoparmaceae</taxon>
        <taxon>Coniella</taxon>
    </lineage>
</organism>
<protein>
    <submittedName>
        <fullName evidence="2">Uncharacterized protein</fullName>
    </submittedName>
</protein>
<evidence type="ECO:0000256" key="1">
    <source>
        <dbReference type="SAM" id="MobiDB-lite"/>
    </source>
</evidence>
<evidence type="ECO:0000313" key="2">
    <source>
        <dbReference type="EMBL" id="PSS00546.1"/>
    </source>
</evidence>
<dbReference type="Proteomes" id="UP000241462">
    <property type="component" value="Unassembled WGS sequence"/>
</dbReference>
<dbReference type="InParanoid" id="A0A2T3AJ19"/>
<dbReference type="AlphaFoldDB" id="A0A2T3AJ19"/>
<feature type="region of interest" description="Disordered" evidence="1">
    <location>
        <begin position="146"/>
        <end position="180"/>
    </location>
</feature>
<gene>
    <name evidence="2" type="ORF">BD289DRAFT_28659</name>
</gene>
<sequence>MSFRLLGNSVWYKNTSSWVVPLLTLRFRRMRLKDFHVDTSVSSTECSCIDHVSMCCAWAVCPAWHEHPVSPTQCKQTGWSQKLSCRVGYCWRCPSPYSGFWTPWRNSSTHRKGTGNQKWQMSLAFGGLGGKFEPWNMDACLERPQSKIGRPRTGSLTMPRPRLGRCRQMPRKNGRKSFGY</sequence>
<name>A0A2T3AJ19_9PEZI</name>
<proteinExistence type="predicted"/>
<keyword evidence="3" id="KW-1185">Reference proteome</keyword>